<dbReference type="Proteomes" id="UP001150641">
    <property type="component" value="Unassembled WGS sequence"/>
</dbReference>
<evidence type="ECO:0000313" key="2">
    <source>
        <dbReference type="Proteomes" id="UP001150641"/>
    </source>
</evidence>
<sequence length="102" mass="11398">MLKAVLKAPLPEHLIEQLTVKESDANEFRSPLSTDSETTCEYCSALTIVLLNQQVSLDQQEHITEVLYEMLTMLAEDLKAPRFIRTTNGLAMIDGEVVPGIH</sequence>
<organism evidence="1 2">
    <name type="scientific">Dryocola boscaweniae</name>
    <dbReference type="NCBI Taxonomy" id="2925397"/>
    <lineage>
        <taxon>Bacteria</taxon>
        <taxon>Pseudomonadati</taxon>
        <taxon>Pseudomonadota</taxon>
        <taxon>Gammaproteobacteria</taxon>
        <taxon>Enterobacterales</taxon>
        <taxon>Enterobacteriaceae</taxon>
        <taxon>Dryocola</taxon>
    </lineage>
</organism>
<gene>
    <name evidence="1" type="ORF">MUA00_20545</name>
</gene>
<protein>
    <submittedName>
        <fullName evidence="1">Uncharacterized protein</fullName>
    </submittedName>
</protein>
<dbReference type="RefSeq" id="WP_271124835.1">
    <property type="nucleotide sequence ID" value="NZ_JALHAN010000069.1"/>
</dbReference>
<comment type="caution">
    <text evidence="1">The sequence shown here is derived from an EMBL/GenBank/DDBJ whole genome shotgun (WGS) entry which is preliminary data.</text>
</comment>
<accession>A0A9X2WAQ8</accession>
<evidence type="ECO:0000313" key="1">
    <source>
        <dbReference type="EMBL" id="MCT4704171.1"/>
    </source>
</evidence>
<keyword evidence="2" id="KW-1185">Reference proteome</keyword>
<proteinExistence type="predicted"/>
<dbReference type="AlphaFoldDB" id="A0A9X2WAQ8"/>
<reference evidence="1" key="1">
    <citation type="submission" date="2022-03" db="EMBL/GenBank/DDBJ databases">
        <title>Proposal of a novel genus Dryocolo and two novel species.</title>
        <authorList>
            <person name="Maddock D.W."/>
            <person name="Brady C.L."/>
            <person name="Denman S."/>
            <person name="Arnold D."/>
        </authorList>
    </citation>
    <scope>NUCLEOTIDE SEQUENCE</scope>
    <source>
        <strain evidence="1">H6W4</strain>
    </source>
</reference>
<dbReference type="EMBL" id="JALHAP010000082">
    <property type="protein sequence ID" value="MCT4704171.1"/>
    <property type="molecule type" value="Genomic_DNA"/>
</dbReference>
<name>A0A9X2WAQ8_9ENTR</name>